<protein>
    <submittedName>
        <fullName evidence="2">Uncharacterized protein</fullName>
    </submittedName>
</protein>
<dbReference type="EMBL" id="BAABDK010000029">
    <property type="protein sequence ID" value="GAA4048286.1"/>
    <property type="molecule type" value="Genomic_DNA"/>
</dbReference>
<evidence type="ECO:0000313" key="3">
    <source>
        <dbReference type="Proteomes" id="UP001501469"/>
    </source>
</evidence>
<reference evidence="3" key="1">
    <citation type="journal article" date="2019" name="Int. J. Syst. Evol. Microbiol.">
        <title>The Global Catalogue of Microorganisms (GCM) 10K type strain sequencing project: providing services to taxonomists for standard genome sequencing and annotation.</title>
        <authorList>
            <consortium name="The Broad Institute Genomics Platform"/>
            <consortium name="The Broad Institute Genome Sequencing Center for Infectious Disease"/>
            <person name="Wu L."/>
            <person name="Ma J."/>
        </authorList>
    </citation>
    <scope>NUCLEOTIDE SEQUENCE [LARGE SCALE GENOMIC DNA]</scope>
    <source>
        <strain evidence="3">JCM 17225</strain>
    </source>
</reference>
<sequence length="187" mass="20788">MLMTGFKIIALLILAFGLYHNYQQDAGQHRKAKTWQAICLALLVQAYAGIFGQLGWLVSHWADAQQKFGVAVGYVPGEAHWPLYLLHIGLALLALLTAMRMINRSDAARRRLLWLLPLLVLAETFSFYRGWLSGSAEVPLMHAFVLALGFAFNGAVALVMHLVYRSQFMRAFYQTVPVAVAEPAALA</sequence>
<feature type="transmembrane region" description="Helical" evidence="1">
    <location>
        <begin position="6"/>
        <end position="22"/>
    </location>
</feature>
<proteinExistence type="predicted"/>
<evidence type="ECO:0000256" key="1">
    <source>
        <dbReference type="SAM" id="Phobius"/>
    </source>
</evidence>
<keyword evidence="3" id="KW-1185">Reference proteome</keyword>
<keyword evidence="1" id="KW-0812">Transmembrane</keyword>
<comment type="caution">
    <text evidence="2">The sequence shown here is derived from an EMBL/GenBank/DDBJ whole genome shotgun (WGS) entry which is preliminary data.</text>
</comment>
<organism evidence="2 3">
    <name type="scientific">Hymenobacter glaciei</name>
    <dbReference type="NCBI Taxonomy" id="877209"/>
    <lineage>
        <taxon>Bacteria</taxon>
        <taxon>Pseudomonadati</taxon>
        <taxon>Bacteroidota</taxon>
        <taxon>Cytophagia</taxon>
        <taxon>Cytophagales</taxon>
        <taxon>Hymenobacteraceae</taxon>
        <taxon>Hymenobacter</taxon>
    </lineage>
</organism>
<dbReference type="Proteomes" id="UP001501469">
    <property type="component" value="Unassembled WGS sequence"/>
</dbReference>
<feature type="transmembrane region" description="Helical" evidence="1">
    <location>
        <begin position="79"/>
        <end position="99"/>
    </location>
</feature>
<keyword evidence="1" id="KW-1133">Transmembrane helix</keyword>
<keyword evidence="1" id="KW-0472">Membrane</keyword>
<feature type="transmembrane region" description="Helical" evidence="1">
    <location>
        <begin position="111"/>
        <end position="128"/>
    </location>
</feature>
<feature type="transmembrane region" description="Helical" evidence="1">
    <location>
        <begin position="34"/>
        <end position="59"/>
    </location>
</feature>
<gene>
    <name evidence="2" type="ORF">GCM10022409_38380</name>
</gene>
<feature type="transmembrane region" description="Helical" evidence="1">
    <location>
        <begin position="140"/>
        <end position="164"/>
    </location>
</feature>
<accession>A0ABP7UNC5</accession>
<name>A0ABP7UNC5_9BACT</name>
<evidence type="ECO:0000313" key="2">
    <source>
        <dbReference type="EMBL" id="GAA4048286.1"/>
    </source>
</evidence>